<feature type="compositionally biased region" description="Basic and acidic residues" evidence="2">
    <location>
        <begin position="251"/>
        <end position="296"/>
    </location>
</feature>
<dbReference type="Pfam" id="PF03194">
    <property type="entry name" value="LUC7"/>
    <property type="match status" value="1"/>
</dbReference>
<comment type="similarity">
    <text evidence="1">Belongs to the Luc7 family.</text>
</comment>
<dbReference type="AlphaFoldDB" id="A0AAW1R428"/>
<evidence type="ECO:0000256" key="1">
    <source>
        <dbReference type="ARBA" id="ARBA00005655"/>
    </source>
</evidence>
<keyword evidence="4" id="KW-1185">Reference proteome</keyword>
<evidence type="ECO:0000313" key="4">
    <source>
        <dbReference type="Proteomes" id="UP001489004"/>
    </source>
</evidence>
<feature type="region of interest" description="Disordered" evidence="2">
    <location>
        <begin position="113"/>
        <end position="133"/>
    </location>
</feature>
<protein>
    <recommendedName>
        <fullName evidence="5">Luc7-like protein 3</fullName>
    </recommendedName>
</protein>
<evidence type="ECO:0000256" key="2">
    <source>
        <dbReference type="SAM" id="MobiDB-lite"/>
    </source>
</evidence>
<dbReference type="EMBL" id="JALJOR010000001">
    <property type="protein sequence ID" value="KAK9828558.1"/>
    <property type="molecule type" value="Genomic_DNA"/>
</dbReference>
<dbReference type="GO" id="GO:0005685">
    <property type="term" value="C:U1 snRNP"/>
    <property type="evidence" value="ECO:0007669"/>
    <property type="project" value="InterPro"/>
</dbReference>
<organism evidence="3 4">
    <name type="scientific">[Myrmecia] bisecta</name>
    <dbReference type="NCBI Taxonomy" id="41462"/>
    <lineage>
        <taxon>Eukaryota</taxon>
        <taxon>Viridiplantae</taxon>
        <taxon>Chlorophyta</taxon>
        <taxon>core chlorophytes</taxon>
        <taxon>Trebouxiophyceae</taxon>
        <taxon>Trebouxiales</taxon>
        <taxon>Trebouxiaceae</taxon>
        <taxon>Myrmecia</taxon>
    </lineage>
</organism>
<name>A0AAW1R428_9CHLO</name>
<dbReference type="PANTHER" id="PTHR12375">
    <property type="entry name" value="RNA-BINDING PROTEIN LUC7-RELATED"/>
    <property type="match status" value="1"/>
</dbReference>
<evidence type="ECO:0000313" key="3">
    <source>
        <dbReference type="EMBL" id="KAK9828558.1"/>
    </source>
</evidence>
<reference evidence="3 4" key="1">
    <citation type="journal article" date="2024" name="Nat. Commun.">
        <title>Phylogenomics reveals the evolutionary origins of lichenization in chlorophyte algae.</title>
        <authorList>
            <person name="Puginier C."/>
            <person name="Libourel C."/>
            <person name="Otte J."/>
            <person name="Skaloud P."/>
            <person name="Haon M."/>
            <person name="Grisel S."/>
            <person name="Petersen M."/>
            <person name="Berrin J.G."/>
            <person name="Delaux P.M."/>
            <person name="Dal Grande F."/>
            <person name="Keller J."/>
        </authorList>
    </citation>
    <scope>NUCLEOTIDE SEQUENCE [LARGE SCALE GENOMIC DNA]</scope>
    <source>
        <strain evidence="3 4">SAG 2043</strain>
    </source>
</reference>
<dbReference type="GO" id="GO:0006376">
    <property type="term" value="P:mRNA splice site recognition"/>
    <property type="evidence" value="ECO:0007669"/>
    <property type="project" value="InterPro"/>
</dbReference>
<feature type="region of interest" description="Disordered" evidence="2">
    <location>
        <begin position="236"/>
        <end position="337"/>
    </location>
</feature>
<evidence type="ECO:0008006" key="5">
    <source>
        <dbReference type="Google" id="ProtNLM"/>
    </source>
</evidence>
<feature type="compositionally biased region" description="Basic and acidic residues" evidence="2">
    <location>
        <begin position="316"/>
        <end position="337"/>
    </location>
</feature>
<dbReference type="InterPro" id="IPR004882">
    <property type="entry name" value="Luc7-rel"/>
</dbReference>
<dbReference type="Proteomes" id="UP001489004">
    <property type="component" value="Unassembled WGS sequence"/>
</dbReference>
<accession>A0AAW1R428</accession>
<gene>
    <name evidence="3" type="ORF">WJX72_000748</name>
</gene>
<proteinExistence type="inferred from homology"/>
<sequence length="337" mass="39591">MVDAMRAMLDELMGKERDVPLEKRTNRGLKFTDREVCKYALAGLCPYGLFRNTKSDLGPCKYEVHEDDVQFDEVKAKWDELTEAEKERYGYDRELLTLLEQLCRDMDRKIERQRERAGKESAPRELTADDKSRLDALKAKQKEALDASERMAEGGDVDGSMLLAQQAEKFKEQHDSMLKQMTASERTMTVCDVCGVFINSTDNEQRRKTVVQDHLSGKQYLGWKAIRDKLEEMHNKYGRGGKLPGPPPVAERPRSRERSRERERHHSRDHKERDRDHKDRDRTSGRTEHRSKDRSRSRERHRRSGAEIGPPPSYRGGRDSDRRPVRERDRFYDDRRR</sequence>
<dbReference type="GO" id="GO:0003729">
    <property type="term" value="F:mRNA binding"/>
    <property type="evidence" value="ECO:0007669"/>
    <property type="project" value="InterPro"/>
</dbReference>
<comment type="caution">
    <text evidence="3">The sequence shown here is derived from an EMBL/GenBank/DDBJ whole genome shotgun (WGS) entry which is preliminary data.</text>
</comment>